<evidence type="ECO:0000313" key="4">
    <source>
        <dbReference type="Proteomes" id="UP001500503"/>
    </source>
</evidence>
<dbReference type="InterPro" id="IPR003010">
    <property type="entry name" value="C-N_Hydrolase"/>
</dbReference>
<accession>A0ABP8P6H1</accession>
<name>A0ABP8P6H1_9ACTN</name>
<evidence type="ECO:0000259" key="2">
    <source>
        <dbReference type="PROSITE" id="PS50263"/>
    </source>
</evidence>
<dbReference type="Pfam" id="PF00795">
    <property type="entry name" value="CN_hydrolase"/>
    <property type="match status" value="1"/>
</dbReference>
<dbReference type="SUPFAM" id="SSF56317">
    <property type="entry name" value="Carbon-nitrogen hydrolase"/>
    <property type="match status" value="1"/>
</dbReference>
<sequence>MSTPPLDATSPVMAAAIQFDPQVGLENKDRNLQRTLDLVNEAADRGATLVVLPELANTGYAFATREEAYAHAEHVPDGPTTQAWTQLARERGLYLVGGLTEQDGDGVRLFDTAVLIGPEGLIGKYRKTHLWDREKLIFTPGDLGFPVFDTRIGRIGLLICWDIWFPEAARLLAVQGADVICSANNWVWTPPPLFDEAGRCMASYLTMTASHVNNVAFVAANRVGEERGGKFLGCSLITGTNGWPIGPVAPAEDETIVYADLDLVAARSALIWNDLNDLARDRRTDLYDPLLGYRRGDAFPR</sequence>
<dbReference type="InterPro" id="IPR050345">
    <property type="entry name" value="Aliph_Amidase/BUP"/>
</dbReference>
<comment type="caution">
    <text evidence="3">The sequence shown here is derived from an EMBL/GenBank/DDBJ whole genome shotgun (WGS) entry which is preliminary data.</text>
</comment>
<dbReference type="PANTHER" id="PTHR43674:SF2">
    <property type="entry name" value="BETA-UREIDOPROPIONASE"/>
    <property type="match status" value="1"/>
</dbReference>
<keyword evidence="1" id="KW-0378">Hydrolase</keyword>
<proteinExistence type="predicted"/>
<evidence type="ECO:0000313" key="3">
    <source>
        <dbReference type="EMBL" id="GAA4481309.1"/>
    </source>
</evidence>
<dbReference type="PROSITE" id="PS50263">
    <property type="entry name" value="CN_HYDROLASE"/>
    <property type="match status" value="1"/>
</dbReference>
<gene>
    <name evidence="3" type="ORF">GCM10023191_000030</name>
</gene>
<dbReference type="InterPro" id="IPR036526">
    <property type="entry name" value="C-N_Hydrolase_sf"/>
</dbReference>
<reference evidence="4" key="1">
    <citation type="journal article" date="2019" name="Int. J. Syst. Evol. Microbiol.">
        <title>The Global Catalogue of Microorganisms (GCM) 10K type strain sequencing project: providing services to taxonomists for standard genome sequencing and annotation.</title>
        <authorList>
            <consortium name="The Broad Institute Genomics Platform"/>
            <consortium name="The Broad Institute Genome Sequencing Center for Infectious Disease"/>
            <person name="Wu L."/>
            <person name="Ma J."/>
        </authorList>
    </citation>
    <scope>NUCLEOTIDE SEQUENCE [LARGE SCALE GENOMIC DNA]</scope>
    <source>
        <strain evidence="4">JCM 17933</strain>
    </source>
</reference>
<dbReference type="PANTHER" id="PTHR43674">
    <property type="entry name" value="NITRILASE C965.09-RELATED"/>
    <property type="match status" value="1"/>
</dbReference>
<evidence type="ECO:0000256" key="1">
    <source>
        <dbReference type="ARBA" id="ARBA00022801"/>
    </source>
</evidence>
<dbReference type="EMBL" id="BAABHF010000001">
    <property type="protein sequence ID" value="GAA4481309.1"/>
    <property type="molecule type" value="Genomic_DNA"/>
</dbReference>
<dbReference type="Gene3D" id="3.60.110.10">
    <property type="entry name" value="Carbon-nitrogen hydrolase"/>
    <property type="match status" value="1"/>
</dbReference>
<feature type="domain" description="CN hydrolase" evidence="2">
    <location>
        <begin position="12"/>
        <end position="263"/>
    </location>
</feature>
<organism evidence="3 4">
    <name type="scientific">Actinoallomurus oryzae</name>
    <dbReference type="NCBI Taxonomy" id="502180"/>
    <lineage>
        <taxon>Bacteria</taxon>
        <taxon>Bacillati</taxon>
        <taxon>Actinomycetota</taxon>
        <taxon>Actinomycetes</taxon>
        <taxon>Streptosporangiales</taxon>
        <taxon>Thermomonosporaceae</taxon>
        <taxon>Actinoallomurus</taxon>
    </lineage>
</organism>
<protein>
    <submittedName>
        <fullName evidence="3">Nitrilase family protein</fullName>
    </submittedName>
</protein>
<dbReference type="Proteomes" id="UP001500503">
    <property type="component" value="Unassembled WGS sequence"/>
</dbReference>
<dbReference type="CDD" id="cd07580">
    <property type="entry name" value="nitrilase_2"/>
    <property type="match status" value="1"/>
</dbReference>
<keyword evidence="4" id="KW-1185">Reference proteome</keyword>
<dbReference type="RefSeq" id="WP_345455498.1">
    <property type="nucleotide sequence ID" value="NZ_BAABHF010000001.1"/>
</dbReference>